<dbReference type="SMART" id="SM00479">
    <property type="entry name" value="EXOIII"/>
    <property type="match status" value="1"/>
</dbReference>
<dbReference type="SUPFAM" id="SSF53098">
    <property type="entry name" value="Ribonuclease H-like"/>
    <property type="match status" value="1"/>
</dbReference>
<dbReference type="InterPro" id="IPR013520">
    <property type="entry name" value="Ribonucl_H"/>
</dbReference>
<evidence type="ECO:0000313" key="4">
    <source>
        <dbReference type="EMBL" id="TWT17046.1"/>
    </source>
</evidence>
<comment type="caution">
    <text evidence="4">The sequence shown here is derived from an EMBL/GenBank/DDBJ whole genome shotgun (WGS) entry which is preliminary data.</text>
</comment>
<dbReference type="GO" id="GO:0006259">
    <property type="term" value="P:DNA metabolic process"/>
    <property type="evidence" value="ECO:0007669"/>
    <property type="project" value="UniProtKB-ARBA"/>
</dbReference>
<dbReference type="CDD" id="cd06127">
    <property type="entry name" value="DEDDh"/>
    <property type="match status" value="1"/>
</dbReference>
<reference evidence="4 5" key="1">
    <citation type="submission" date="2019-07" db="EMBL/GenBank/DDBJ databases">
        <title>Luteimonas sp. YD-1 nov., isolated from acidic soil.</title>
        <authorList>
            <person name="Zhou J."/>
        </authorList>
    </citation>
    <scope>NUCLEOTIDE SEQUENCE [LARGE SCALE GENOMIC DNA]</scope>
    <source>
        <strain evidence="4 5">YD-1</strain>
    </source>
</reference>
<dbReference type="Proteomes" id="UP000315949">
    <property type="component" value="Unassembled WGS sequence"/>
</dbReference>
<dbReference type="PANTHER" id="PTHR30231:SF7">
    <property type="entry name" value="BLR4117 PROTEIN"/>
    <property type="match status" value="1"/>
</dbReference>
<evidence type="ECO:0000256" key="2">
    <source>
        <dbReference type="ARBA" id="ARBA00022839"/>
    </source>
</evidence>
<name>A0A5C5TTN3_9GAMM</name>
<dbReference type="Gene3D" id="3.30.420.10">
    <property type="entry name" value="Ribonuclease H-like superfamily/Ribonuclease H"/>
    <property type="match status" value="1"/>
</dbReference>
<sequence length="231" mass="25387">MRCWWSRSSAPTCARASTCATSMGPLRRWWLRRRAGNGEWACLLGPARPGEWVSLDMETTGLDPRRDQILSLAAVPVRDGRVLVSERFERRIRVHRAFGIESIRHHRITPQEAASGVAVTEAVREFLHWLQGRTLLGYHLSFDLAMLAPHVRALTGFALPNPRVELAAAYAARARRAQPNAPPNLDFQHIADSLGVPVLARHSALGDAVTVGLCWLALQGSSGPLPGADRG</sequence>
<proteinExistence type="predicted"/>
<dbReference type="InterPro" id="IPR012337">
    <property type="entry name" value="RNaseH-like_sf"/>
</dbReference>
<organism evidence="4 5">
    <name type="scientific">Luteimonas wenzhouensis</name>
    <dbReference type="NCBI Taxonomy" id="2599615"/>
    <lineage>
        <taxon>Bacteria</taxon>
        <taxon>Pseudomonadati</taxon>
        <taxon>Pseudomonadota</taxon>
        <taxon>Gammaproteobacteria</taxon>
        <taxon>Lysobacterales</taxon>
        <taxon>Lysobacteraceae</taxon>
        <taxon>Luteimonas</taxon>
    </lineage>
</organism>
<dbReference type="InterPro" id="IPR036397">
    <property type="entry name" value="RNaseH_sf"/>
</dbReference>
<accession>A0A5C5TTN3</accession>
<dbReference type="GO" id="GO:0003676">
    <property type="term" value="F:nucleic acid binding"/>
    <property type="evidence" value="ECO:0007669"/>
    <property type="project" value="InterPro"/>
</dbReference>
<dbReference type="AlphaFoldDB" id="A0A5C5TTN3"/>
<feature type="domain" description="Exonuclease" evidence="3">
    <location>
        <begin position="51"/>
        <end position="224"/>
    </location>
</feature>
<evidence type="ECO:0000256" key="1">
    <source>
        <dbReference type="ARBA" id="ARBA00022722"/>
    </source>
</evidence>
<protein>
    <submittedName>
        <fullName evidence="4">3'-5' exonuclease</fullName>
    </submittedName>
</protein>
<gene>
    <name evidence="4" type="ORF">FQY79_14275</name>
</gene>
<dbReference type="EMBL" id="VOHE01000010">
    <property type="protein sequence ID" value="TWT17046.1"/>
    <property type="molecule type" value="Genomic_DNA"/>
</dbReference>
<evidence type="ECO:0000259" key="3">
    <source>
        <dbReference type="SMART" id="SM00479"/>
    </source>
</evidence>
<dbReference type="OrthoDB" id="5497329at2"/>
<dbReference type="PANTHER" id="PTHR30231">
    <property type="entry name" value="DNA POLYMERASE III SUBUNIT EPSILON"/>
    <property type="match status" value="1"/>
</dbReference>
<keyword evidence="1" id="KW-0540">Nuclease</keyword>
<keyword evidence="2 4" id="KW-0378">Hydrolase</keyword>
<keyword evidence="5" id="KW-1185">Reference proteome</keyword>
<evidence type="ECO:0000313" key="5">
    <source>
        <dbReference type="Proteomes" id="UP000315949"/>
    </source>
</evidence>
<keyword evidence="2 4" id="KW-0269">Exonuclease</keyword>
<dbReference type="Pfam" id="PF00929">
    <property type="entry name" value="RNase_T"/>
    <property type="match status" value="1"/>
</dbReference>
<dbReference type="GO" id="GO:0008408">
    <property type="term" value="F:3'-5' exonuclease activity"/>
    <property type="evidence" value="ECO:0007669"/>
    <property type="project" value="TreeGrafter"/>
</dbReference>
<dbReference type="GO" id="GO:0005829">
    <property type="term" value="C:cytosol"/>
    <property type="evidence" value="ECO:0007669"/>
    <property type="project" value="TreeGrafter"/>
</dbReference>